<evidence type="ECO:0008006" key="3">
    <source>
        <dbReference type="Google" id="ProtNLM"/>
    </source>
</evidence>
<accession>A0A7G6TXJ3</accession>
<name>A0A7G6TXJ3_9BRAD</name>
<dbReference type="Proteomes" id="UP000515291">
    <property type="component" value="Chromosome"/>
</dbReference>
<gene>
    <name evidence="1" type="ORF">HB776_09710</name>
</gene>
<protein>
    <recommendedName>
        <fullName evidence="3">Transposase IS30-like HTH domain-containing protein</fullName>
    </recommendedName>
</protein>
<dbReference type="AlphaFoldDB" id="A0A7G6TXJ3"/>
<reference evidence="2" key="1">
    <citation type="journal article" date="2020" name="Mol. Plant Microbe">
        <title>Rhizobial microsymbionts of the narrowly endemic Oxytropis species growing in Kamchatka are characterized by significant genetic diversity and possess a set of genes that are associated with T3SS and T6SS secretion systems and can affect the development of symbiosis.</title>
        <authorList>
            <person name="Safronova V."/>
            <person name="Guro P."/>
            <person name="Sazanova A."/>
            <person name="Kuznetsova I."/>
            <person name="Belimov A."/>
            <person name="Yakubov V."/>
            <person name="Chirak E."/>
            <person name="Afonin A."/>
            <person name="Gogolev Y."/>
            <person name="Andronov E."/>
            <person name="Tikhonovich I."/>
        </authorList>
    </citation>
    <scope>NUCLEOTIDE SEQUENCE [LARGE SCALE GENOMIC DNA]</scope>
    <source>
        <strain evidence="2">581</strain>
    </source>
</reference>
<sequence length="58" mass="6606">MKLSQKSDAVWTSQQDEELRRQLSVGRSVNEIAIRLKRSPLSVRTRVKKLGISQPQGD</sequence>
<evidence type="ECO:0000313" key="2">
    <source>
        <dbReference type="Proteomes" id="UP000515291"/>
    </source>
</evidence>
<dbReference type="RefSeq" id="WP_184517276.1">
    <property type="nucleotide sequence ID" value="NZ_CP050292.1"/>
</dbReference>
<proteinExistence type="predicted"/>
<organism evidence="1 2">
    <name type="scientific">Tardiphaga robiniae</name>
    <dbReference type="NCBI Taxonomy" id="943830"/>
    <lineage>
        <taxon>Bacteria</taxon>
        <taxon>Pseudomonadati</taxon>
        <taxon>Pseudomonadota</taxon>
        <taxon>Alphaproteobacteria</taxon>
        <taxon>Hyphomicrobiales</taxon>
        <taxon>Nitrobacteraceae</taxon>
        <taxon>Tardiphaga</taxon>
    </lineage>
</organism>
<dbReference type="EMBL" id="CP050292">
    <property type="protein sequence ID" value="QND71475.1"/>
    <property type="molecule type" value="Genomic_DNA"/>
</dbReference>
<dbReference type="KEGG" id="trb:HB776_09710"/>
<evidence type="ECO:0000313" key="1">
    <source>
        <dbReference type="EMBL" id="QND71475.1"/>
    </source>
</evidence>